<evidence type="ECO:0000259" key="1">
    <source>
        <dbReference type="Pfam" id="PF14200"/>
    </source>
</evidence>
<evidence type="ECO:0000313" key="3">
    <source>
        <dbReference type="Proteomes" id="UP000605986"/>
    </source>
</evidence>
<dbReference type="Gene3D" id="2.80.10.50">
    <property type="match status" value="1"/>
</dbReference>
<sequence>MALLKRLVETISGSTPTPIKITYHMINPNDLDGKTVALVNFATGNAIELKDAIADPPSGTPCIGSQSHLGETQQWKFVKYKRCPDDQPQFRLQNIGAPQRAMDLYKGGIADGTHITGWEYSGFDNHQLWCIRIVGYFKHHGTVVNCGIENISAGTFVTLQSGNAKDGLVAVVPSDSTKTNDLGGGSNRIVGQRGSLASLSTDQLWILKVIL</sequence>
<dbReference type="OrthoDB" id="2131701at2759"/>
<dbReference type="InterPro" id="IPR000772">
    <property type="entry name" value="Ricin_B_lectin"/>
</dbReference>
<evidence type="ECO:0000313" key="2">
    <source>
        <dbReference type="EMBL" id="KAF4449009.1"/>
    </source>
</evidence>
<accession>A0A8H4NRZ1</accession>
<dbReference type="Proteomes" id="UP000605986">
    <property type="component" value="Unassembled WGS sequence"/>
</dbReference>
<comment type="caution">
    <text evidence="2">The sequence shown here is derived from an EMBL/GenBank/DDBJ whole genome shotgun (WGS) entry which is preliminary data.</text>
</comment>
<name>A0A8H4NRZ1_9HYPO</name>
<dbReference type="EMBL" id="JAADJG010000309">
    <property type="protein sequence ID" value="KAF4449009.1"/>
    <property type="molecule type" value="Genomic_DNA"/>
</dbReference>
<keyword evidence="3" id="KW-1185">Reference proteome</keyword>
<proteinExistence type="predicted"/>
<protein>
    <submittedName>
        <fullName evidence="2">Carbohydrate-binding module family 13 protein</fullName>
    </submittedName>
</protein>
<dbReference type="Pfam" id="PF14200">
    <property type="entry name" value="RicinB_lectin_2"/>
    <property type="match status" value="1"/>
</dbReference>
<gene>
    <name evidence="2" type="ORF">F53441_7659</name>
</gene>
<reference evidence="2" key="1">
    <citation type="submission" date="2020-01" db="EMBL/GenBank/DDBJ databases">
        <title>Identification and distribution of gene clusters putatively required for synthesis of sphingolipid metabolism inhibitors in phylogenetically diverse species of the filamentous fungus Fusarium.</title>
        <authorList>
            <person name="Kim H.-S."/>
            <person name="Busman M."/>
            <person name="Brown D.W."/>
            <person name="Divon H."/>
            <person name="Uhlig S."/>
            <person name="Proctor R.H."/>
        </authorList>
    </citation>
    <scope>NUCLEOTIDE SEQUENCE</scope>
    <source>
        <strain evidence="2">NRRL 53441</strain>
    </source>
</reference>
<dbReference type="InterPro" id="IPR035992">
    <property type="entry name" value="Ricin_B-like_lectins"/>
</dbReference>
<dbReference type="AlphaFoldDB" id="A0A8H4NRZ1"/>
<organism evidence="2 3">
    <name type="scientific">Fusarium austroafricanum</name>
    <dbReference type="NCBI Taxonomy" id="2364996"/>
    <lineage>
        <taxon>Eukaryota</taxon>
        <taxon>Fungi</taxon>
        <taxon>Dikarya</taxon>
        <taxon>Ascomycota</taxon>
        <taxon>Pezizomycotina</taxon>
        <taxon>Sordariomycetes</taxon>
        <taxon>Hypocreomycetidae</taxon>
        <taxon>Hypocreales</taxon>
        <taxon>Nectriaceae</taxon>
        <taxon>Fusarium</taxon>
        <taxon>Fusarium concolor species complex</taxon>
    </lineage>
</organism>
<feature type="domain" description="Ricin B lectin" evidence="1">
    <location>
        <begin position="32"/>
        <end position="118"/>
    </location>
</feature>
<dbReference type="SUPFAM" id="SSF50370">
    <property type="entry name" value="Ricin B-like lectins"/>
    <property type="match status" value="1"/>
</dbReference>